<feature type="region of interest" description="Disordered" evidence="7">
    <location>
        <begin position="272"/>
        <end position="297"/>
    </location>
</feature>
<dbReference type="CDD" id="cd14812">
    <property type="entry name" value="bZIP_u3"/>
    <property type="match status" value="1"/>
</dbReference>
<accession>A0AAD6XJJ4</accession>
<reference evidence="9" key="1">
    <citation type="submission" date="2023-03" db="EMBL/GenBank/DDBJ databases">
        <title>Massive genome expansion in bonnet fungi (Mycena s.s.) driven by repeated elements and novel gene families across ecological guilds.</title>
        <authorList>
            <consortium name="Lawrence Berkeley National Laboratory"/>
            <person name="Harder C.B."/>
            <person name="Miyauchi S."/>
            <person name="Viragh M."/>
            <person name="Kuo A."/>
            <person name="Thoen E."/>
            <person name="Andreopoulos B."/>
            <person name="Lu D."/>
            <person name="Skrede I."/>
            <person name="Drula E."/>
            <person name="Henrissat B."/>
            <person name="Morin E."/>
            <person name="Kohler A."/>
            <person name="Barry K."/>
            <person name="LaButti K."/>
            <person name="Morin E."/>
            <person name="Salamov A."/>
            <person name="Lipzen A."/>
            <person name="Mereny Z."/>
            <person name="Hegedus B."/>
            <person name="Baldrian P."/>
            <person name="Stursova M."/>
            <person name="Weitz H."/>
            <person name="Taylor A."/>
            <person name="Grigoriev I.V."/>
            <person name="Nagy L.G."/>
            <person name="Martin F."/>
            <person name="Kauserud H."/>
        </authorList>
    </citation>
    <scope>NUCLEOTIDE SEQUENCE</scope>
    <source>
        <strain evidence="9">CBHHK173m</strain>
    </source>
</reference>
<dbReference type="GO" id="GO:0005634">
    <property type="term" value="C:nucleus"/>
    <property type="evidence" value="ECO:0007669"/>
    <property type="project" value="TreeGrafter"/>
</dbReference>
<comment type="caution">
    <text evidence="9">The sequence shown here is derived from an EMBL/GenBank/DDBJ whole genome shotgun (WGS) entry which is preliminary data.</text>
</comment>
<evidence type="ECO:0000256" key="7">
    <source>
        <dbReference type="SAM" id="MobiDB-lite"/>
    </source>
</evidence>
<gene>
    <name evidence="9" type="ORF">B0H15DRAFT_954185</name>
</gene>
<dbReference type="PANTHER" id="PTHR46542">
    <property type="entry name" value="X-BOX BINDING PROTEIN 1"/>
    <property type="match status" value="1"/>
</dbReference>
<feature type="compositionally biased region" description="Polar residues" evidence="7">
    <location>
        <begin position="152"/>
        <end position="164"/>
    </location>
</feature>
<evidence type="ECO:0000256" key="2">
    <source>
        <dbReference type="ARBA" id="ARBA00023015"/>
    </source>
</evidence>
<dbReference type="Pfam" id="PF00170">
    <property type="entry name" value="bZIP_1"/>
    <property type="match status" value="1"/>
</dbReference>
<keyword evidence="10" id="KW-1185">Reference proteome</keyword>
<evidence type="ECO:0000313" key="10">
    <source>
        <dbReference type="Proteomes" id="UP001222325"/>
    </source>
</evidence>
<evidence type="ECO:0000256" key="5">
    <source>
        <dbReference type="ARBA" id="ARBA00023242"/>
    </source>
</evidence>
<evidence type="ECO:0000256" key="6">
    <source>
        <dbReference type="ARBA" id="ARBA00040165"/>
    </source>
</evidence>
<feature type="region of interest" description="Disordered" evidence="7">
    <location>
        <begin position="69"/>
        <end position="165"/>
    </location>
</feature>
<feature type="region of interest" description="Disordered" evidence="7">
    <location>
        <begin position="213"/>
        <end position="246"/>
    </location>
</feature>
<keyword evidence="5" id="KW-0539">Nucleus</keyword>
<protein>
    <recommendedName>
        <fullName evidence="6">X-box-binding protein 1</fullName>
    </recommendedName>
</protein>
<keyword evidence="1" id="KW-0832">Ubl conjugation</keyword>
<feature type="region of interest" description="Disordered" evidence="7">
    <location>
        <begin position="1"/>
        <end position="56"/>
    </location>
</feature>
<evidence type="ECO:0000256" key="3">
    <source>
        <dbReference type="ARBA" id="ARBA00023125"/>
    </source>
</evidence>
<feature type="compositionally biased region" description="Basic and acidic residues" evidence="7">
    <location>
        <begin position="87"/>
        <end position="110"/>
    </location>
</feature>
<evidence type="ECO:0000313" key="9">
    <source>
        <dbReference type="EMBL" id="KAJ7079088.1"/>
    </source>
</evidence>
<dbReference type="EMBL" id="JARJCN010000062">
    <property type="protein sequence ID" value="KAJ7079088.1"/>
    <property type="molecule type" value="Genomic_DNA"/>
</dbReference>
<evidence type="ECO:0000259" key="8">
    <source>
        <dbReference type="PROSITE" id="PS50217"/>
    </source>
</evidence>
<dbReference type="PANTHER" id="PTHR46542:SF1">
    <property type="entry name" value="X-BOX BINDING PROTEIN 1"/>
    <property type="match status" value="1"/>
</dbReference>
<keyword evidence="3" id="KW-0238">DNA-binding</keyword>
<dbReference type="PROSITE" id="PS50217">
    <property type="entry name" value="BZIP"/>
    <property type="match status" value="1"/>
</dbReference>
<name>A0AAD6XJJ4_9AGAR</name>
<evidence type="ECO:0000256" key="4">
    <source>
        <dbReference type="ARBA" id="ARBA00023163"/>
    </source>
</evidence>
<proteinExistence type="predicted"/>
<dbReference type="GO" id="GO:0000981">
    <property type="term" value="F:DNA-binding transcription factor activity, RNA polymerase II-specific"/>
    <property type="evidence" value="ECO:0007669"/>
    <property type="project" value="TreeGrafter"/>
</dbReference>
<dbReference type="InterPro" id="IPR046347">
    <property type="entry name" value="bZIP_sf"/>
</dbReference>
<dbReference type="PROSITE" id="PS00036">
    <property type="entry name" value="BZIP_BASIC"/>
    <property type="match status" value="1"/>
</dbReference>
<dbReference type="Proteomes" id="UP001222325">
    <property type="component" value="Unassembled WGS sequence"/>
</dbReference>
<evidence type="ECO:0000256" key="1">
    <source>
        <dbReference type="ARBA" id="ARBA00022843"/>
    </source>
</evidence>
<dbReference type="Gene3D" id="1.20.5.170">
    <property type="match status" value="1"/>
</dbReference>
<dbReference type="SUPFAM" id="SSF57959">
    <property type="entry name" value="Leucine zipper domain"/>
    <property type="match status" value="1"/>
</dbReference>
<sequence length="383" mass="40215">MASSPVDLPSPAPSVDSEPGPSRKRPRTSSSSEDRKEARAHRNRIAAQNSRDRRKAQFSYLERRVAELEEENRKLRAGLIPPPSPVKVEDHQQERSRDRENEELRQRIKTLETGWNDVKKVLDSQGLTASPTPNPSDPPSPSTTIPAPSSTLAKSVSPETTSPAFPSELSMAFPISPAPSASSLDFDFDLASDLASSSTFMTTGGVHCRRIPSASGGPAAGGIQLTLALPGDDDDDADARAPSEESAIDDATMEDLFREILAPSPRLAAASLPFDAPGSAPSESAPAGTAPPPPFAPQVTVDGILGLEELVNGGVGEVDGADDSGMWTGEVEVDMMEMDRILGLLPAAADATFQQDLEDLGLGLGWGSVDGLSGGDSALVGVF</sequence>
<keyword evidence="4" id="KW-0804">Transcription</keyword>
<feature type="compositionally biased region" description="Low complexity" evidence="7">
    <location>
        <begin position="142"/>
        <end position="151"/>
    </location>
</feature>
<dbReference type="SMART" id="SM00338">
    <property type="entry name" value="BRLZ"/>
    <property type="match status" value="1"/>
</dbReference>
<dbReference type="InterPro" id="IPR004827">
    <property type="entry name" value="bZIP"/>
</dbReference>
<dbReference type="AlphaFoldDB" id="A0AAD6XJJ4"/>
<feature type="compositionally biased region" description="Low complexity" evidence="7">
    <location>
        <begin position="272"/>
        <end position="288"/>
    </location>
</feature>
<keyword evidence="2" id="KW-0805">Transcription regulation</keyword>
<dbReference type="GO" id="GO:0000977">
    <property type="term" value="F:RNA polymerase II transcription regulatory region sequence-specific DNA binding"/>
    <property type="evidence" value="ECO:0007669"/>
    <property type="project" value="TreeGrafter"/>
</dbReference>
<organism evidence="9 10">
    <name type="scientific">Mycena belliarum</name>
    <dbReference type="NCBI Taxonomy" id="1033014"/>
    <lineage>
        <taxon>Eukaryota</taxon>
        <taxon>Fungi</taxon>
        <taxon>Dikarya</taxon>
        <taxon>Basidiomycota</taxon>
        <taxon>Agaricomycotina</taxon>
        <taxon>Agaricomycetes</taxon>
        <taxon>Agaricomycetidae</taxon>
        <taxon>Agaricales</taxon>
        <taxon>Marasmiineae</taxon>
        <taxon>Mycenaceae</taxon>
        <taxon>Mycena</taxon>
    </lineage>
</organism>
<dbReference type="InterPro" id="IPR052470">
    <property type="entry name" value="ER_Stress-Reg_TF"/>
</dbReference>
<feature type="domain" description="BZIP" evidence="8">
    <location>
        <begin position="33"/>
        <end position="76"/>
    </location>
</feature>
<feature type="compositionally biased region" description="Pro residues" evidence="7">
    <location>
        <begin position="132"/>
        <end position="141"/>
    </location>
</feature>